<comment type="caution">
    <text evidence="2">The sequence shown here is derived from an EMBL/GenBank/DDBJ whole genome shotgun (WGS) entry which is preliminary data.</text>
</comment>
<dbReference type="Proteomes" id="UP000294692">
    <property type="component" value="Unassembled WGS sequence"/>
</dbReference>
<evidence type="ECO:0000313" key="2">
    <source>
        <dbReference type="EMBL" id="TCV01482.1"/>
    </source>
</evidence>
<dbReference type="Pfam" id="PF03692">
    <property type="entry name" value="CxxCxxCC"/>
    <property type="match status" value="1"/>
</dbReference>
<dbReference type="EMBL" id="SMBX01000002">
    <property type="protein sequence ID" value="TCV01482.1"/>
    <property type="molecule type" value="Genomic_DNA"/>
</dbReference>
<evidence type="ECO:0000256" key="1">
    <source>
        <dbReference type="SAM" id="MobiDB-lite"/>
    </source>
</evidence>
<proteinExistence type="predicted"/>
<sequence length="160" mass="16886">MMRHLPPHEHLASLPAAAPPAANDSAANNPCLSCGACCSHFRVSFYSGEIAGETGGTVPPELVTQIGPLRACMKGTELGGKPCIALRGQVGQAGVHCSIYELRPSPCRDYPIWMEDGSPNPDCQRLRAAIGLPPLPPRPDDEGDDNDPGNHPPRPHDIAA</sequence>
<protein>
    <submittedName>
        <fullName evidence="2">Uncharacterized protein</fullName>
    </submittedName>
</protein>
<organism evidence="2 3">
    <name type="scientific">Paracandidimonas soli</name>
    <dbReference type="NCBI Taxonomy" id="1917182"/>
    <lineage>
        <taxon>Bacteria</taxon>
        <taxon>Pseudomonadati</taxon>
        <taxon>Pseudomonadota</taxon>
        <taxon>Betaproteobacteria</taxon>
        <taxon>Burkholderiales</taxon>
        <taxon>Alcaligenaceae</taxon>
        <taxon>Paracandidimonas</taxon>
    </lineage>
</organism>
<gene>
    <name evidence="2" type="ORF">EV686_102194</name>
</gene>
<name>A0A4R3VCU8_9BURK</name>
<reference evidence="2 3" key="1">
    <citation type="submission" date="2019-03" db="EMBL/GenBank/DDBJ databases">
        <title>Genomic Encyclopedia of Type Strains, Phase IV (KMG-IV): sequencing the most valuable type-strain genomes for metagenomic binning, comparative biology and taxonomic classification.</title>
        <authorList>
            <person name="Goeker M."/>
        </authorList>
    </citation>
    <scope>NUCLEOTIDE SEQUENCE [LARGE SCALE GENOMIC DNA]</scope>
    <source>
        <strain evidence="2 3">DSM 100048</strain>
    </source>
</reference>
<evidence type="ECO:0000313" key="3">
    <source>
        <dbReference type="Proteomes" id="UP000294692"/>
    </source>
</evidence>
<dbReference type="AlphaFoldDB" id="A0A4R3VCU8"/>
<feature type="region of interest" description="Disordered" evidence="1">
    <location>
        <begin position="129"/>
        <end position="160"/>
    </location>
</feature>
<accession>A0A4R3VCU8</accession>
<keyword evidence="3" id="KW-1185">Reference proteome</keyword>
<dbReference type="InterPro" id="IPR005358">
    <property type="entry name" value="Puta_zinc/iron-chelating_dom"/>
</dbReference>